<keyword evidence="4" id="KW-1185">Reference proteome</keyword>
<reference evidence="3 4" key="1">
    <citation type="submission" date="2017-11" db="EMBL/GenBank/DDBJ databases">
        <title>Xanthomonas prunicola sp. nov., a novel pathogen that affects nectarine (Prunus persica var. nectarine) trees.</title>
        <authorList>
            <person name="Lopez M."/>
            <person name="Lopez-Soriano P."/>
            <person name="Garita-Cambronero J."/>
            <person name="Beltran C."/>
            <person name="Taghouti G."/>
            <person name="Portier P."/>
            <person name="Cubero J."/>
            <person name="Fischer-Le Saux M."/>
            <person name="Marco-Noales E."/>
        </authorList>
    </citation>
    <scope>NUCLEOTIDE SEQUENCE [LARGE SCALE GENOMIC DNA]</scope>
    <source>
        <strain evidence="1 3">CFBP8353</strain>
        <strain evidence="2 4">CFBP8354</strain>
    </source>
</reference>
<comment type="caution">
    <text evidence="1">The sequence shown here is derived from an EMBL/GenBank/DDBJ whole genome shotgun (WGS) entry which is preliminary data.</text>
</comment>
<dbReference type="EMBL" id="PHKW01000001">
    <property type="protein sequence ID" value="PKV18735.1"/>
    <property type="molecule type" value="Genomic_DNA"/>
</dbReference>
<protein>
    <submittedName>
        <fullName evidence="1">Uncharacterized protein</fullName>
    </submittedName>
</protein>
<organism evidence="1 3">
    <name type="scientific">Xanthomonas prunicola</name>
    <dbReference type="NCBI Taxonomy" id="2053930"/>
    <lineage>
        <taxon>Bacteria</taxon>
        <taxon>Pseudomonadati</taxon>
        <taxon>Pseudomonadota</taxon>
        <taxon>Gammaproteobacteria</taxon>
        <taxon>Lysobacterales</taxon>
        <taxon>Lysobacteraceae</taxon>
        <taxon>Xanthomonas</taxon>
    </lineage>
</organism>
<name>A0A2N3RPM2_9XANT</name>
<dbReference type="Proteomes" id="UP000233748">
    <property type="component" value="Unassembled WGS sequence"/>
</dbReference>
<evidence type="ECO:0000313" key="3">
    <source>
        <dbReference type="Proteomes" id="UP000233720"/>
    </source>
</evidence>
<dbReference type="EMBL" id="PHKV01000001">
    <property type="protein sequence ID" value="PKV14453.1"/>
    <property type="molecule type" value="Genomic_DNA"/>
</dbReference>
<evidence type="ECO:0000313" key="1">
    <source>
        <dbReference type="EMBL" id="PKV14453.1"/>
    </source>
</evidence>
<dbReference type="Proteomes" id="UP000233720">
    <property type="component" value="Unassembled WGS sequence"/>
</dbReference>
<proteinExistence type="predicted"/>
<sequence length="59" mass="7047">MLQRHRRRYIRKENSRPFRNGRFFMDLSSQPPLRSVCDDEDHLPTQAQCERDAEAVASQ</sequence>
<dbReference type="AlphaFoldDB" id="A0A2N3RPM2"/>
<evidence type="ECO:0000313" key="4">
    <source>
        <dbReference type="Proteomes" id="UP000233748"/>
    </source>
</evidence>
<accession>A0A2N3RPM2</accession>
<gene>
    <name evidence="1" type="ORF">XpruCFBP8353_05245</name>
    <name evidence="2" type="ORF">XpruCFBP8354_05245</name>
</gene>
<evidence type="ECO:0000313" key="2">
    <source>
        <dbReference type="EMBL" id="PKV18735.1"/>
    </source>
</evidence>